<evidence type="ECO:0000256" key="1">
    <source>
        <dbReference type="SAM" id="MobiDB-lite"/>
    </source>
</evidence>
<dbReference type="SUPFAM" id="SSF56112">
    <property type="entry name" value="Protein kinase-like (PK-like)"/>
    <property type="match status" value="1"/>
</dbReference>
<dbReference type="EMBL" id="CAJVQB010003140">
    <property type="protein sequence ID" value="CAG8598897.1"/>
    <property type="molecule type" value="Genomic_DNA"/>
</dbReference>
<dbReference type="InterPro" id="IPR008266">
    <property type="entry name" value="Tyr_kinase_AS"/>
</dbReference>
<evidence type="ECO:0000313" key="2">
    <source>
        <dbReference type="EMBL" id="CAG8598897.1"/>
    </source>
</evidence>
<dbReference type="InterPro" id="IPR052396">
    <property type="entry name" value="Meiotic_Drive_Suppr_Kinase"/>
</dbReference>
<reference evidence="2 3" key="1">
    <citation type="submission" date="2021-06" db="EMBL/GenBank/DDBJ databases">
        <authorList>
            <person name="Kallberg Y."/>
            <person name="Tangrot J."/>
            <person name="Rosling A."/>
        </authorList>
    </citation>
    <scope>NUCLEOTIDE SEQUENCE [LARGE SCALE GENOMIC DNA]</scope>
    <source>
        <strain evidence="2 3">120-4 pot B 10/14</strain>
    </source>
</reference>
<protein>
    <submittedName>
        <fullName evidence="2">37501_t:CDS:1</fullName>
    </submittedName>
</protein>
<organism evidence="2 3">
    <name type="scientific">Gigaspora margarita</name>
    <dbReference type="NCBI Taxonomy" id="4874"/>
    <lineage>
        <taxon>Eukaryota</taxon>
        <taxon>Fungi</taxon>
        <taxon>Fungi incertae sedis</taxon>
        <taxon>Mucoromycota</taxon>
        <taxon>Glomeromycotina</taxon>
        <taxon>Glomeromycetes</taxon>
        <taxon>Diversisporales</taxon>
        <taxon>Gigasporaceae</taxon>
        <taxon>Gigaspora</taxon>
    </lineage>
</organism>
<dbReference type="PANTHER" id="PTHR37171">
    <property type="entry name" value="SERINE/THREONINE-PROTEIN KINASE YRZF-RELATED"/>
    <property type="match status" value="1"/>
</dbReference>
<feature type="compositionally biased region" description="Basic and acidic residues" evidence="1">
    <location>
        <begin position="312"/>
        <end position="339"/>
    </location>
</feature>
<dbReference type="PROSITE" id="PS00109">
    <property type="entry name" value="PROTEIN_KINASE_TYR"/>
    <property type="match status" value="1"/>
</dbReference>
<dbReference type="PANTHER" id="PTHR37171:SF1">
    <property type="entry name" value="SERINE_THREONINE-PROTEIN KINASE YRZF-RELATED"/>
    <property type="match status" value="1"/>
</dbReference>
<evidence type="ECO:0000313" key="3">
    <source>
        <dbReference type="Proteomes" id="UP000789901"/>
    </source>
</evidence>
<comment type="caution">
    <text evidence="2">The sequence shown here is derived from an EMBL/GenBank/DDBJ whole genome shotgun (WGS) entry which is preliminary data.</text>
</comment>
<dbReference type="Gene3D" id="1.10.510.10">
    <property type="entry name" value="Transferase(Phosphotransferase) domain 1"/>
    <property type="match status" value="1"/>
</dbReference>
<proteinExistence type="predicted"/>
<name>A0ABN7UK26_GIGMA</name>
<accession>A0ABN7UK26</accession>
<dbReference type="Proteomes" id="UP000789901">
    <property type="component" value="Unassembled WGS sequence"/>
</dbReference>
<dbReference type="InterPro" id="IPR011009">
    <property type="entry name" value="Kinase-like_dom_sf"/>
</dbReference>
<keyword evidence="3" id="KW-1185">Reference proteome</keyword>
<feature type="region of interest" description="Disordered" evidence="1">
    <location>
        <begin position="292"/>
        <end position="363"/>
    </location>
</feature>
<sequence>MICPSFIFANNTEYLLIHVLFFPVSYRQNAQKTHSRVLTTVSFHPVLSVPETHSIETKSTTKAPTRKIPNVPVLAWNNFFTNAFYASTVLDTDNRIFSRPNVIGGLSVEESVVEMFLKMMEATNNQRLILLPTPECWSRRYMFWTVKGQPDVIRCAGDIQLLNSSVASQLLSVVEIKTEQLMRTLVDDGTELFNAYNLALIAEDDGTTAYTRHYEIIRIIRQLFGYMVVNDLKYGLLTTYIRTWFFYCKNDNSDNIYISLTVHINQSHTGNSASFLECMYYFENISTTNPTLHFIPPNTDDGDDNDDENDDNKDKNDKDRDKGDKYKDKDGKDRDKDSDKDDEYQASSSKKRTLGVITHNQSKKRKAELNDNEFLNNMKNYKRNQFSFGDVLGNGRFGIIFMAKLHEQEILNEIRMYLGPLKKIQGIYTPKLLKYGVLHEAFAFLLTSFAGKSFADIKNITEKEKQLAIDGLLAIHAKGVKHGDIRLENIVIERNELTDDSNVRWIDFA</sequence>
<gene>
    <name evidence="2" type="ORF">GMARGA_LOCUS6782</name>
</gene>
<feature type="compositionally biased region" description="Acidic residues" evidence="1">
    <location>
        <begin position="300"/>
        <end position="311"/>
    </location>
</feature>